<dbReference type="GO" id="GO:0042254">
    <property type="term" value="P:ribosome biogenesis"/>
    <property type="evidence" value="ECO:0007669"/>
    <property type="project" value="InterPro"/>
</dbReference>
<accession>S9VY37</accession>
<evidence type="ECO:0000259" key="3">
    <source>
        <dbReference type="Pfam" id="PF03914"/>
    </source>
</evidence>
<feature type="compositionally biased region" description="Basic and acidic residues" evidence="2">
    <location>
        <begin position="111"/>
        <end position="120"/>
    </location>
</feature>
<sequence length="501" mass="56099">MEEAFDAALLRCDKCKTFSDLVKAFDAHVRPLLERQLRAPLVREVRDHITPDECCPATAQLRAHLEGEASGATDDVWFLLLRCASQLMERERHGGSGGAAAELRAPQKRPRAADDADDGARPPPVCDATTVLLVNCFVLFSNRSLPDLKHLTLRWSFLKKEKARVESSDDYVSANVAERRKLLLSHHSVLSLFSERAHKHYFTTVWMTFMSSAAATALHIHILYRLGSFVLRHLTNPLLLADYLTDCFRSGGLVSVLALHGLFLLMVDHGLEYPQFYHQLYSLITADNFASRHRYDLFRLLHLSMTSVRLSAYIAASVIKRVARVALLAPAPTLYFVLPFIRQLLQAHPNCLALIHRSSREAVVPEEEATAEAGEDTERPLKRAAATPNALAARQRALRETALLFEGKDPFVMTATDPAETHALHSTLWELTALERHFLPAVPLMVGAYGSTAEDKTPLQFEKSYARLFTSEVTRPIDKRHMPTVAYRPPEMPAADSVLLL</sequence>
<evidence type="ECO:0000313" key="4">
    <source>
        <dbReference type="EMBL" id="EPY31986.1"/>
    </source>
</evidence>
<evidence type="ECO:0000313" key="5">
    <source>
        <dbReference type="Proteomes" id="UP000015354"/>
    </source>
</evidence>
<dbReference type="Pfam" id="PF03914">
    <property type="entry name" value="CBF"/>
    <property type="match status" value="1"/>
</dbReference>
<proteinExistence type="inferred from homology"/>
<name>S9VY37_9TRYP</name>
<dbReference type="PANTHER" id="PTHR12455:SF0">
    <property type="entry name" value="NUCLEOLAR COMPLEX PROTEIN 4 HOMOLOG"/>
    <property type="match status" value="1"/>
</dbReference>
<keyword evidence="5" id="KW-1185">Reference proteome</keyword>
<dbReference type="GO" id="GO:0032040">
    <property type="term" value="C:small-subunit processome"/>
    <property type="evidence" value="ECO:0007669"/>
    <property type="project" value="TreeGrafter"/>
</dbReference>
<comment type="caution">
    <text evidence="4">The sequence shown here is derived from an EMBL/GenBank/DDBJ whole genome shotgun (WGS) entry which is preliminary data.</text>
</comment>
<organism evidence="4 5">
    <name type="scientific">Strigomonas culicis</name>
    <dbReference type="NCBI Taxonomy" id="28005"/>
    <lineage>
        <taxon>Eukaryota</taxon>
        <taxon>Discoba</taxon>
        <taxon>Euglenozoa</taxon>
        <taxon>Kinetoplastea</taxon>
        <taxon>Metakinetoplastina</taxon>
        <taxon>Trypanosomatida</taxon>
        <taxon>Trypanosomatidae</taxon>
        <taxon>Strigomonadinae</taxon>
        <taxon>Strigomonas</taxon>
    </lineage>
</organism>
<dbReference type="InterPro" id="IPR027193">
    <property type="entry name" value="Noc4"/>
</dbReference>
<feature type="domain" description="CCAAT-binding factor" evidence="3">
    <location>
        <begin position="255"/>
        <end position="445"/>
    </location>
</feature>
<dbReference type="GO" id="GO:0030692">
    <property type="term" value="C:Noc4p-Nop14p complex"/>
    <property type="evidence" value="ECO:0007669"/>
    <property type="project" value="TreeGrafter"/>
</dbReference>
<comment type="similarity">
    <text evidence="1">Belongs to the CBF/MAK21 family.</text>
</comment>
<feature type="region of interest" description="Disordered" evidence="2">
    <location>
        <begin position="92"/>
        <end position="121"/>
    </location>
</feature>
<dbReference type="EMBL" id="ATMH01003037">
    <property type="protein sequence ID" value="EPY31986.1"/>
    <property type="molecule type" value="Genomic_DNA"/>
</dbReference>
<reference evidence="4 5" key="1">
    <citation type="journal article" date="2013" name="PLoS ONE">
        <title>Predicting the Proteins of Angomonas deanei, Strigomonas culicis and Their Respective Endosymbionts Reveals New Aspects of the Trypanosomatidae Family.</title>
        <authorList>
            <person name="Motta M.C."/>
            <person name="Martins A.C."/>
            <person name="de Souza S.S."/>
            <person name="Catta-Preta C.M."/>
            <person name="Silva R."/>
            <person name="Klein C.C."/>
            <person name="de Almeida L.G."/>
            <person name="de Lima Cunha O."/>
            <person name="Ciapina L.P."/>
            <person name="Brocchi M."/>
            <person name="Colabardini A.C."/>
            <person name="de Araujo Lima B."/>
            <person name="Machado C.R."/>
            <person name="de Almeida Soares C.M."/>
            <person name="Probst C.M."/>
            <person name="de Menezes C.B."/>
            <person name="Thompson C.E."/>
            <person name="Bartholomeu D.C."/>
            <person name="Gradia D.F."/>
            <person name="Pavoni D.P."/>
            <person name="Grisard E.C."/>
            <person name="Fantinatti-Garboggini F."/>
            <person name="Marchini F.K."/>
            <person name="Rodrigues-Luiz G.F."/>
            <person name="Wagner G."/>
            <person name="Goldman G.H."/>
            <person name="Fietto J.L."/>
            <person name="Elias M.C."/>
            <person name="Goldman M.H."/>
            <person name="Sagot M.F."/>
            <person name="Pereira M."/>
            <person name="Stoco P.H."/>
            <person name="de Mendonca-Neto R.P."/>
            <person name="Teixeira S.M."/>
            <person name="Maciel T.E."/>
            <person name="de Oliveira Mendes T.A."/>
            <person name="Urmenyi T.P."/>
            <person name="de Souza W."/>
            <person name="Schenkman S."/>
            <person name="de Vasconcelos A.T."/>
        </authorList>
    </citation>
    <scope>NUCLEOTIDE SEQUENCE [LARGE SCALE GENOMIC DNA]</scope>
</reference>
<dbReference type="PANTHER" id="PTHR12455">
    <property type="entry name" value="NUCLEOLAR COMPLEX PROTEIN 4"/>
    <property type="match status" value="1"/>
</dbReference>
<dbReference type="AlphaFoldDB" id="S9VY37"/>
<dbReference type="InterPro" id="IPR005612">
    <property type="entry name" value="CCAAT-binding_factor"/>
</dbReference>
<evidence type="ECO:0000256" key="2">
    <source>
        <dbReference type="SAM" id="MobiDB-lite"/>
    </source>
</evidence>
<protein>
    <submittedName>
        <fullName evidence="4">U3 small nucleolar RNA-associated protein 19</fullName>
    </submittedName>
</protein>
<dbReference type="Proteomes" id="UP000015354">
    <property type="component" value="Unassembled WGS sequence"/>
</dbReference>
<dbReference type="OrthoDB" id="10263185at2759"/>
<evidence type="ECO:0000256" key="1">
    <source>
        <dbReference type="ARBA" id="ARBA00007797"/>
    </source>
</evidence>
<gene>
    <name evidence="4" type="ORF">STCU_03037</name>
</gene>